<evidence type="ECO:0000256" key="1">
    <source>
        <dbReference type="ARBA" id="ARBA00023125"/>
    </source>
</evidence>
<dbReference type="InterPro" id="IPR001387">
    <property type="entry name" value="Cro/C1-type_HTH"/>
</dbReference>
<dbReference type="Gene3D" id="1.10.260.40">
    <property type="entry name" value="lambda repressor-like DNA-binding domains"/>
    <property type="match status" value="1"/>
</dbReference>
<dbReference type="CDD" id="cd00093">
    <property type="entry name" value="HTH_XRE"/>
    <property type="match status" value="1"/>
</dbReference>
<sequence>MSKSDTDKNTNLAKQVGITIAKYRQLSNLTQSEVAERLNIGYEAVSRMERGIVMPTVERLVELADIFDCEAADLLTQSSNRVEDQAAAIQALLSDLKDEDRIFIMEILEKVINRLKSKA</sequence>
<dbReference type="PANTHER" id="PTHR46797:SF1">
    <property type="entry name" value="METHYLPHOSPHONATE SYNTHASE"/>
    <property type="match status" value="1"/>
</dbReference>
<organism evidence="3 4">
    <name type="scientific">Vitreoscilla massiliensis</name>
    <dbReference type="NCBI Taxonomy" id="1689272"/>
    <lineage>
        <taxon>Bacteria</taxon>
        <taxon>Pseudomonadati</taxon>
        <taxon>Pseudomonadota</taxon>
        <taxon>Betaproteobacteria</taxon>
        <taxon>Neisseriales</taxon>
        <taxon>Neisseriaceae</taxon>
        <taxon>Vitreoscilla</taxon>
    </lineage>
</organism>
<keyword evidence="4" id="KW-1185">Reference proteome</keyword>
<dbReference type="EMBL" id="CP091511">
    <property type="protein sequence ID" value="UOO89796.1"/>
    <property type="molecule type" value="Genomic_DNA"/>
</dbReference>
<dbReference type="RefSeq" id="WP_058355604.1">
    <property type="nucleotide sequence ID" value="NZ_CABKVG010000007.1"/>
</dbReference>
<evidence type="ECO:0000313" key="4">
    <source>
        <dbReference type="Proteomes" id="UP000832011"/>
    </source>
</evidence>
<dbReference type="Pfam" id="PF01381">
    <property type="entry name" value="HTH_3"/>
    <property type="match status" value="1"/>
</dbReference>
<evidence type="ECO:0000313" key="3">
    <source>
        <dbReference type="EMBL" id="UOO89796.1"/>
    </source>
</evidence>
<gene>
    <name evidence="3" type="ORF">LVJ82_02060</name>
</gene>
<dbReference type="InterPro" id="IPR050807">
    <property type="entry name" value="TransReg_Diox_bact_type"/>
</dbReference>
<name>A0ABY4E348_9NEIS</name>
<reference evidence="3 4" key="1">
    <citation type="journal article" date="2022" name="Res Sq">
        <title>Evolution of multicellular longitudinally dividing oral cavity symbionts (Neisseriaceae).</title>
        <authorList>
            <person name="Nyongesa S."/>
            <person name="Weber P."/>
            <person name="Bernet E."/>
            <person name="Pullido F."/>
            <person name="Nieckarz M."/>
            <person name="Delaby M."/>
            <person name="Nieves C."/>
            <person name="Viehboeck T."/>
            <person name="Krause N."/>
            <person name="Rivera-Millot A."/>
            <person name="Nakamura A."/>
            <person name="Vischer N."/>
            <person name="VanNieuwenhze M."/>
            <person name="Brun Y."/>
            <person name="Cava F."/>
            <person name="Bulgheresi S."/>
            <person name="Veyrier F."/>
        </authorList>
    </citation>
    <scope>NUCLEOTIDE SEQUENCE [LARGE SCALE GENOMIC DNA]</scope>
    <source>
        <strain evidence="3 4">SN4</strain>
    </source>
</reference>
<dbReference type="SUPFAM" id="SSF47413">
    <property type="entry name" value="lambda repressor-like DNA-binding domains"/>
    <property type="match status" value="1"/>
</dbReference>
<feature type="domain" description="HTH cro/C1-type" evidence="2">
    <location>
        <begin position="20"/>
        <end position="74"/>
    </location>
</feature>
<evidence type="ECO:0000259" key="2">
    <source>
        <dbReference type="PROSITE" id="PS50943"/>
    </source>
</evidence>
<dbReference type="PANTHER" id="PTHR46797">
    <property type="entry name" value="HTH-TYPE TRANSCRIPTIONAL REGULATOR"/>
    <property type="match status" value="1"/>
</dbReference>
<keyword evidence="1" id="KW-0238">DNA-binding</keyword>
<proteinExistence type="predicted"/>
<dbReference type="InterPro" id="IPR010982">
    <property type="entry name" value="Lambda_DNA-bd_dom_sf"/>
</dbReference>
<dbReference type="SMART" id="SM00530">
    <property type="entry name" value="HTH_XRE"/>
    <property type="match status" value="1"/>
</dbReference>
<protein>
    <submittedName>
        <fullName evidence="3">Helix-turn-helix domain-containing protein</fullName>
    </submittedName>
</protein>
<accession>A0ABY4E348</accession>
<dbReference type="Proteomes" id="UP000832011">
    <property type="component" value="Chromosome"/>
</dbReference>
<dbReference type="PROSITE" id="PS50943">
    <property type="entry name" value="HTH_CROC1"/>
    <property type="match status" value="1"/>
</dbReference>